<dbReference type="Proteomes" id="UP000887561">
    <property type="component" value="Unplaced"/>
</dbReference>
<dbReference type="InterPro" id="IPR036910">
    <property type="entry name" value="HMG_box_dom_sf"/>
</dbReference>
<dbReference type="Pfam" id="PF00505">
    <property type="entry name" value="HMG_box"/>
    <property type="match status" value="1"/>
</dbReference>
<dbReference type="Gene3D" id="1.10.30.10">
    <property type="entry name" value="High mobility group box domain"/>
    <property type="match status" value="1"/>
</dbReference>
<keyword evidence="1" id="KW-0238">DNA-binding</keyword>
<evidence type="ECO:0000259" key="2">
    <source>
        <dbReference type="PROSITE" id="PS50118"/>
    </source>
</evidence>
<dbReference type="PROSITE" id="PS50118">
    <property type="entry name" value="HMG_BOX_2"/>
    <property type="match status" value="1"/>
</dbReference>
<protein>
    <submittedName>
        <fullName evidence="4">HMG box domain-containing protein</fullName>
    </submittedName>
</protein>
<dbReference type="SUPFAM" id="SSF47095">
    <property type="entry name" value="HMG-box"/>
    <property type="match status" value="1"/>
</dbReference>
<reference evidence="4" key="1">
    <citation type="submission" date="2022-11" db="UniProtKB">
        <authorList>
            <consortium name="WormBaseParasite"/>
        </authorList>
    </citation>
    <scope>IDENTIFICATION</scope>
</reference>
<sequence>MSPQNSFLLWSIDYKRNNQLGFFRHLRFAEHSELQKILGAKWRTLPDEEKRIWNEKADRIRAAKSAIHRIPIL</sequence>
<dbReference type="WBParaSite" id="scaffold686_cov156.g1587">
    <property type="protein sequence ID" value="scaffold686_cov156.g1587"/>
    <property type="gene ID" value="scaffold686_cov156.g1587"/>
</dbReference>
<feature type="domain" description="HMG box" evidence="2">
    <location>
        <begin position="1"/>
        <end position="62"/>
    </location>
</feature>
<evidence type="ECO:0000256" key="1">
    <source>
        <dbReference type="PROSITE-ProRule" id="PRU00267"/>
    </source>
</evidence>
<dbReference type="GO" id="GO:0003677">
    <property type="term" value="F:DNA binding"/>
    <property type="evidence" value="ECO:0007669"/>
    <property type="project" value="UniProtKB-UniRule"/>
</dbReference>
<dbReference type="AlphaFoldDB" id="A0A915N4U9"/>
<keyword evidence="3" id="KW-1185">Reference proteome</keyword>
<keyword evidence="1" id="KW-0539">Nucleus</keyword>
<evidence type="ECO:0000313" key="3">
    <source>
        <dbReference type="Proteomes" id="UP000887561"/>
    </source>
</evidence>
<dbReference type="GO" id="GO:0005634">
    <property type="term" value="C:nucleus"/>
    <property type="evidence" value="ECO:0007669"/>
    <property type="project" value="UniProtKB-UniRule"/>
</dbReference>
<evidence type="ECO:0000313" key="4">
    <source>
        <dbReference type="WBParaSite" id="scaffold686_cov156.g1587"/>
    </source>
</evidence>
<accession>A0A915N4U9</accession>
<feature type="DNA-binding region" description="HMG box" evidence="1">
    <location>
        <begin position="1"/>
        <end position="62"/>
    </location>
</feature>
<dbReference type="InterPro" id="IPR009071">
    <property type="entry name" value="HMG_box_dom"/>
</dbReference>
<proteinExistence type="predicted"/>
<organism evidence="3 4">
    <name type="scientific">Meloidogyne javanica</name>
    <name type="common">Root-knot nematode worm</name>
    <dbReference type="NCBI Taxonomy" id="6303"/>
    <lineage>
        <taxon>Eukaryota</taxon>
        <taxon>Metazoa</taxon>
        <taxon>Ecdysozoa</taxon>
        <taxon>Nematoda</taxon>
        <taxon>Chromadorea</taxon>
        <taxon>Rhabditida</taxon>
        <taxon>Tylenchina</taxon>
        <taxon>Tylenchomorpha</taxon>
        <taxon>Tylenchoidea</taxon>
        <taxon>Meloidogynidae</taxon>
        <taxon>Meloidogyninae</taxon>
        <taxon>Meloidogyne</taxon>
        <taxon>Meloidogyne incognita group</taxon>
    </lineage>
</organism>
<name>A0A915N4U9_MELJA</name>